<protein>
    <submittedName>
        <fullName evidence="2">Uncharacterized protein</fullName>
    </submittedName>
</protein>
<dbReference type="EMBL" id="GGEC01087381">
    <property type="protein sequence ID" value="MBX67865.1"/>
    <property type="molecule type" value="Transcribed_RNA"/>
</dbReference>
<reference evidence="2" key="1">
    <citation type="submission" date="2018-02" db="EMBL/GenBank/DDBJ databases">
        <title>Rhizophora mucronata_Transcriptome.</title>
        <authorList>
            <person name="Meera S.P."/>
            <person name="Sreeshan A."/>
            <person name="Augustine A."/>
        </authorList>
    </citation>
    <scope>NUCLEOTIDE SEQUENCE</scope>
    <source>
        <tissue evidence="2">Leaf</tissue>
    </source>
</reference>
<feature type="transmembrane region" description="Helical" evidence="1">
    <location>
        <begin position="7"/>
        <end position="27"/>
    </location>
</feature>
<accession>A0A2P2QLU9</accession>
<evidence type="ECO:0000256" key="1">
    <source>
        <dbReference type="SAM" id="Phobius"/>
    </source>
</evidence>
<proteinExistence type="predicted"/>
<dbReference type="AlphaFoldDB" id="A0A2P2QLU9"/>
<evidence type="ECO:0000313" key="2">
    <source>
        <dbReference type="EMBL" id="MBX67865.1"/>
    </source>
</evidence>
<keyword evidence="1" id="KW-1133">Transmembrane helix</keyword>
<keyword evidence="1" id="KW-0472">Membrane</keyword>
<sequence>MWVLLYVVKRLIFCYYFVFWVGGWWVGPPTKVSCPICAFFRLVPVTNDPHPTIWEMKYIKGYRKDLSLVL</sequence>
<keyword evidence="1" id="KW-0812">Transmembrane</keyword>
<name>A0A2P2QLU9_RHIMU</name>
<organism evidence="2">
    <name type="scientific">Rhizophora mucronata</name>
    <name type="common">Asiatic mangrove</name>
    <dbReference type="NCBI Taxonomy" id="61149"/>
    <lineage>
        <taxon>Eukaryota</taxon>
        <taxon>Viridiplantae</taxon>
        <taxon>Streptophyta</taxon>
        <taxon>Embryophyta</taxon>
        <taxon>Tracheophyta</taxon>
        <taxon>Spermatophyta</taxon>
        <taxon>Magnoliopsida</taxon>
        <taxon>eudicotyledons</taxon>
        <taxon>Gunneridae</taxon>
        <taxon>Pentapetalae</taxon>
        <taxon>rosids</taxon>
        <taxon>fabids</taxon>
        <taxon>Malpighiales</taxon>
        <taxon>Rhizophoraceae</taxon>
        <taxon>Rhizophora</taxon>
    </lineage>
</organism>